<keyword evidence="16" id="KW-0325">Glycoprotein</keyword>
<dbReference type="Pfam" id="PF00028">
    <property type="entry name" value="Cadherin"/>
    <property type="match status" value="6"/>
</dbReference>
<dbReference type="InterPro" id="IPR020894">
    <property type="entry name" value="Cadherin_CS"/>
</dbReference>
<evidence type="ECO:0000259" key="33">
    <source>
        <dbReference type="PROSITE" id="PS50268"/>
    </source>
</evidence>
<reference evidence="34" key="2">
    <citation type="submission" date="2016-06" db="EMBL/GenBank/DDBJ databases">
        <title>The genome of a short-lived fish provides insights into sex chromosome evolution and the genetic control of aging.</title>
        <authorList>
            <person name="Reichwald K."/>
            <person name="Felder M."/>
            <person name="Petzold A."/>
            <person name="Koch P."/>
            <person name="Groth M."/>
            <person name="Platzer M."/>
        </authorList>
    </citation>
    <scope>NUCLEOTIDE SEQUENCE</scope>
    <source>
        <tissue evidence="34">Brain</tissue>
    </source>
</reference>
<organism evidence="34">
    <name type="scientific">Nothobranchius korthausae</name>
    <dbReference type="NCBI Taxonomy" id="1143690"/>
    <lineage>
        <taxon>Eukaryota</taxon>
        <taxon>Metazoa</taxon>
        <taxon>Chordata</taxon>
        <taxon>Craniata</taxon>
        <taxon>Vertebrata</taxon>
        <taxon>Euteleostomi</taxon>
        <taxon>Actinopterygii</taxon>
        <taxon>Neopterygii</taxon>
        <taxon>Teleostei</taxon>
        <taxon>Neoteleostei</taxon>
        <taxon>Acanthomorphata</taxon>
        <taxon>Ovalentaria</taxon>
        <taxon>Atherinomorphae</taxon>
        <taxon>Cyprinodontiformes</taxon>
        <taxon>Nothobranchiidae</taxon>
        <taxon>Nothobranchius</taxon>
    </lineage>
</organism>
<evidence type="ECO:0000259" key="31">
    <source>
        <dbReference type="PROSITE" id="PS50227"/>
    </source>
</evidence>
<dbReference type="FunFam" id="2.60.40.60:FF:000029">
    <property type="entry name" value="Cadherin EGF LAG seven-pass G-type receptor 3"/>
    <property type="match status" value="1"/>
</dbReference>
<evidence type="ECO:0000256" key="4">
    <source>
        <dbReference type="ARBA" id="ARBA00022473"/>
    </source>
</evidence>
<dbReference type="InterPro" id="IPR032471">
    <property type="entry name" value="AGRL2-4_GAIN_subdom_A"/>
</dbReference>
<dbReference type="FunFam" id="2.60.220.50:FF:000005">
    <property type="entry name" value="Cadherin EGF LAG seven-pass G-type receptor 2"/>
    <property type="match status" value="1"/>
</dbReference>
<feature type="domain" description="G-protein coupled receptors family 2 profile 1" evidence="31">
    <location>
        <begin position="1725"/>
        <end position="1798"/>
    </location>
</feature>
<feature type="domain" description="Cadherin" evidence="33">
    <location>
        <begin position="151"/>
        <end position="258"/>
    </location>
</feature>
<feature type="domain" description="G-protein coupled receptors family 2 profile 2" evidence="32">
    <location>
        <begin position="2147"/>
        <end position="2385"/>
    </location>
</feature>
<feature type="domain" description="Cadherin" evidence="33">
    <location>
        <begin position="760"/>
        <end position="861"/>
    </location>
</feature>
<dbReference type="PROSITE" id="PS01248">
    <property type="entry name" value="EGF_LAM_1"/>
    <property type="match status" value="1"/>
</dbReference>
<feature type="domain" description="Cadherin" evidence="33">
    <location>
        <begin position="367"/>
        <end position="423"/>
    </location>
</feature>
<dbReference type="FunFam" id="2.10.25.10:FF:000011">
    <property type="entry name" value="Cadherin EGF LAG seven-pass G-type receptor"/>
    <property type="match status" value="1"/>
</dbReference>
<feature type="domain" description="Cadherin" evidence="33">
    <location>
        <begin position="525"/>
        <end position="626"/>
    </location>
</feature>
<feature type="signal peptide" evidence="26">
    <location>
        <begin position="1"/>
        <end position="23"/>
    </location>
</feature>
<evidence type="ECO:0000256" key="22">
    <source>
        <dbReference type="PROSITE-ProRule" id="PRU00076"/>
    </source>
</evidence>
<dbReference type="FunFam" id="2.10.25.10:FF:000286">
    <property type="entry name" value="Cadherin EGF LAG seven-pass G-type receptor 3"/>
    <property type="match status" value="1"/>
</dbReference>
<feature type="disulfide bond" evidence="23">
    <location>
        <begin position="1714"/>
        <end position="1723"/>
    </location>
</feature>
<feature type="compositionally biased region" description="Polar residues" evidence="24">
    <location>
        <begin position="2635"/>
        <end position="2650"/>
    </location>
</feature>
<dbReference type="FunFam" id="4.10.1240.10:FF:000003">
    <property type="entry name" value="Putative cadherin EGF LAG seven-pass G-type receptor 2"/>
    <property type="match status" value="1"/>
</dbReference>
<evidence type="ECO:0000256" key="19">
    <source>
        <dbReference type="ARBA" id="ARBA00023292"/>
    </source>
</evidence>
<evidence type="ECO:0000256" key="17">
    <source>
        <dbReference type="ARBA" id="ARBA00023224"/>
    </source>
</evidence>
<evidence type="ECO:0000256" key="5">
    <source>
        <dbReference type="ARBA" id="ARBA00022475"/>
    </source>
</evidence>
<feature type="disulfide bond" evidence="22">
    <location>
        <begin position="1163"/>
        <end position="1172"/>
    </location>
</feature>
<dbReference type="InterPro" id="IPR013320">
    <property type="entry name" value="ConA-like_dom_sf"/>
</dbReference>
<comment type="function">
    <text evidence="1">Receptor that may have an important role in cell/cell signaling during nervous system formation.</text>
</comment>
<evidence type="ECO:0000259" key="27">
    <source>
        <dbReference type="PROSITE" id="PS50025"/>
    </source>
</evidence>
<dbReference type="InterPro" id="IPR000832">
    <property type="entry name" value="GPCR_2_secretin-like"/>
</dbReference>
<keyword evidence="15 34" id="KW-0675">Receptor</keyword>
<dbReference type="Pfam" id="PF16489">
    <property type="entry name" value="GAIN"/>
    <property type="match status" value="1"/>
</dbReference>
<name>A0A1A8FG44_9TELE</name>
<dbReference type="GO" id="GO:0120036">
    <property type="term" value="P:plasma membrane bounded cell projection organization"/>
    <property type="evidence" value="ECO:0007669"/>
    <property type="project" value="UniProtKB-ARBA"/>
</dbReference>
<feature type="domain" description="Cadherin" evidence="33">
    <location>
        <begin position="259"/>
        <end position="366"/>
    </location>
</feature>
<evidence type="ECO:0000256" key="15">
    <source>
        <dbReference type="ARBA" id="ARBA00023170"/>
    </source>
</evidence>
<dbReference type="PANTHER" id="PTHR24026">
    <property type="entry name" value="FAT ATYPICAL CADHERIN-RELATED"/>
    <property type="match status" value="1"/>
</dbReference>
<evidence type="ECO:0000256" key="14">
    <source>
        <dbReference type="ARBA" id="ARBA00023157"/>
    </source>
</evidence>
<keyword evidence="5" id="KW-1003">Cell membrane</keyword>
<feature type="domain" description="Cadherin" evidence="33">
    <location>
        <begin position="627"/>
        <end position="729"/>
    </location>
</feature>
<dbReference type="PROSITE" id="PS50268">
    <property type="entry name" value="CADHERIN_2"/>
    <property type="match status" value="7"/>
</dbReference>
<dbReference type="Gene3D" id="2.60.220.50">
    <property type="match status" value="1"/>
</dbReference>
<dbReference type="FunFam" id="1.20.1070.10:FF:000112">
    <property type="entry name" value="Cadherin EGF LAG seven-pass G-type receptor 2"/>
    <property type="match status" value="1"/>
</dbReference>
<dbReference type="SMART" id="SM00008">
    <property type="entry name" value="HormR"/>
    <property type="match status" value="1"/>
</dbReference>
<dbReference type="EMBL" id="HAEB01011256">
    <property type="protein sequence ID" value="SBQ57783.1"/>
    <property type="molecule type" value="Transcribed_RNA"/>
</dbReference>
<dbReference type="SUPFAM" id="SSF81321">
    <property type="entry name" value="Family A G protein-coupled receptor-like"/>
    <property type="match status" value="1"/>
</dbReference>
<accession>A0A1A8FG44</accession>
<feature type="compositionally biased region" description="Polar residues" evidence="24">
    <location>
        <begin position="2527"/>
        <end position="2540"/>
    </location>
</feature>
<sequence>MHFVKLDLRLILLWCKLVSLVRCYTVHIGEDAGLRTVVTGEEERGARCSLDQVLAPGFTVVNNPEFYFSEGGLFVSQTLCWRQETLVELDMLCDVLTGSGLNVYTVFIHWRVGQGPFMQARIQEVLERAAQSDSGIVSRRRRSINSSPQFQPPMYQVAASENRPVGTSVVLLKAVDVDEGEAGRLEYFIEALFDSRSNNLFAVDPSSGVVSTVEVLDRETKDTHVFRVTAVDHGTPRRTAMATLTITVSDTNDHNPVFEQQDYKESIRENLEIGYEVLTVRATDGDAPANGNILYHILNSNGSNDAFEIDSRSGVIRTKGLVDREEVEAYVLLVEANDQGRDPGPRSATATVHIVVEDDNDNAPQFSEKRYVVQVPEDMTPNTEILQVTATDQDRGNNAMVHFSIMSGNTRGQFYIDAQTGKLDLATVLENVPLGYSIIHIQAVDADSGENSRLKYRLTETTPNFPFSINNSTGWIVVAAELDRESVDFYNFGVEARDHGYPLMSSSASISMTILDVNDNNPEFTQKAYYMRLNEDAAVGTSVVTVSAVDQDINSVVTYQISSGNTRNRFSITSQSGGGLITLALPLDYKLERQYVLTVTASDGTLFDTSKVFVNVTDANTHRPVFQSSHYTVNINEDRAVGTTVVIISATDEDTGENARITYFMDDNVPEFDIDPDTGAVTTQIELDYEDQVSYTLAITARDNGIPQKSDTTYLEILVNDVNDNSPRFIRDHYVGSVMEDVPVFTSVVQVSAIDRDSGLNGRFDIMVEENSPIGVVVAHISATDPDEGSNAQIMYQIVEGNIPEVFQLDIFSGELTALIDLDYELRSEYVIVVQATSAPLVSRATVHIKLVDKNDNVPVLKNFQIIFNNYVTDKSSSFPTGVIGRIPAFDPDVSDQLHYSFEVGNELNLVLLNQSTGEIQLSQALDNNRPLEASMRISVSDGIHSVSAQCLLQVTIITDEMLSNSITLRLANTSQEHFLSLLLTQFMDGVARVLSASPEDVVIFNIQDDTDVSARILNVSLSVAVPVFGEGQHKGLGSDRGLQNGEFFCSEELQERLYLNRSLLTQISSQEVLPFDDNICLREPCENYMKCVSVLKFDSLAPFVSSDTILFRPIHPIAGLRCRCPTGFTGDYCETEIDLCYSKPCGANGVCRSREGGFTCECSEDYTGERCELSSRSGRCVPGVCRNGGACMNLLVGGFKCECPPGGYDKPYCEMTTRNFPPNSFLTFKGLRQRFHFTLSLTFATKEQNGLLLYNGRFNEKHDFIAMEVISEQIQLTFSAGETKTTVSPFIPGGVSDGQWHTVEVHYYNKPILNQAGLPQGPSDQKMVVVTVDNCDSSVALRFGHVIGNYSCSAQGSQTGSKKSLDLTGPLLLGGVPKLPEDFPVQNQQFVGCMKNLRIDNQHIDMAGFIANNGTMPGCSAKRHFCNNNPCLNGGTCVNLWGSFSCDCPLGFGGQNCERAMANPLRFQGNGLLHSTLLHIASGLQHNLTLQIRGGSVLMGLHRGEDSTLSRVEEVLVNDGDWHHLQLDISSLGGAASRHKAVLSLDHGLYLANMEVDGKLRDSKLKTVNVGGLAKPDGKIQHGFRGCLQGYYGTNCTDVCSLNPCEHASLCTRKPGSSHGYTCNCPRNYFGQYCEKKTDLPCPRGWWGHKTCGPCNCPTDRGFDSDCNKTSGECRCKDNHYRPEGSDTCLLCDCYPVGSFTRSCDRESGQCRCKAGVIGRQCDGCDNPFAEVSPNGCEVIYDSCPQAIEAAIWWPRTKFGLPAAVPCPKGTLGTAIRHCDEHKGWLPPNLFNCTSVTFSKLKTLADKFSHNASLLHPGHVQQTAAMLANATSHTQEFYGSDVKVAYRLTLSLLQHESSQQGFNLTATQDVHFTENLVNVGSAILSPNTRPHWELIQHTEGGTAALLRRYEEYANTLAQNMRKTYLSPFTIVTPNIVISVDRLKKMNFAGAKLPRYQSLRGPRPTDQETAVTLPDSVFQLPMDNRGHRHLDVFPETLLKNRSGHRKRRHPDDSPQDAIASVIIFHSLASLLPESYDPDKRSLRLPKRPVINTPVVSITVHDNEELLQHALDKPITVQFRLVTTEERSKPICVFWNHTILSGSGGWSAKGCEVVFRNSSHISCQCYHMTSFAVLMDVSRRENGEILPIKILTWSTAGVTLGFLFLTTVFLLGLRAMQSNKTSIINNGSSALFLSELIFILGINHADSPFLCTVIAILLHFFYLCSFSWLFLEGLHVYRMISEVRDINYGPMRFYYLIGWGFPAFITGLAVGLDPEGYGNPDFCWLSMYDTLIWSFAGPIALVVSMNIFLYILSSRASCSMKHSGIEKKEPRVSGLKTAGGVLFLVSVTCFLALLSVNSDILIFHYLFAGFNCVQGPFVFFFRIVFNKEARKAMKYCCSRKRPDHMIKAKASSYKGNSSSNVDGRLYHLPFGESSASLNGTMQSGKSLQSYVPFVLREDGLNTSQAHIALNDHTSLFHETKERVNDHDSDSDSDLSLEDDQSGSYASTHSSDSEDDEGPLPPEECWENLASNGTKRPQTHDTSLGKMLWSGDFSEVVGDGEFSGGDNVMMETPELVLGRSVRALSQDRSQESMTVLLPSLPNIYSHPHKGILKKKQLSPIVERNSLHHVYSEVCENTPGTVSPQGSSSSETRSAPARPGLSDQLNGVALSIKAGTVDGDSSGSCQRGGPDIPFNKMRKNKEFL</sequence>
<keyword evidence="14 22" id="KW-1015">Disulfide bond</keyword>
<evidence type="ECO:0000256" key="18">
    <source>
        <dbReference type="ARBA" id="ARBA00023278"/>
    </source>
</evidence>
<dbReference type="FunFam" id="1.25.40.610:FF:000005">
    <property type="entry name" value="cadherin EGF LAG seven-pass G-type receptor 2"/>
    <property type="match status" value="1"/>
</dbReference>
<feature type="domain" description="EGF-like" evidence="28">
    <location>
        <begin position="1423"/>
        <end position="1459"/>
    </location>
</feature>
<dbReference type="PROSITE" id="PS50026">
    <property type="entry name" value="EGF_3"/>
    <property type="match status" value="4"/>
</dbReference>
<keyword evidence="13 25" id="KW-0472">Membrane</keyword>
<dbReference type="InterPro" id="IPR000742">
    <property type="entry name" value="EGF"/>
</dbReference>
<evidence type="ECO:0000256" key="20">
    <source>
        <dbReference type="ARBA" id="ARBA00071750"/>
    </source>
</evidence>
<dbReference type="PRINTS" id="PR00205">
    <property type="entry name" value="CADHERIN"/>
</dbReference>
<dbReference type="SMART" id="SM00180">
    <property type="entry name" value="EGF_Lam"/>
    <property type="match status" value="1"/>
</dbReference>
<comment type="caution">
    <text evidence="22">Lacks conserved residue(s) required for the propagation of feature annotation.</text>
</comment>
<keyword evidence="10" id="KW-0130">Cell adhesion</keyword>
<dbReference type="Gene3D" id="2.10.25.10">
    <property type="entry name" value="Laminin"/>
    <property type="match status" value="6"/>
</dbReference>
<dbReference type="SMART" id="SM00181">
    <property type="entry name" value="EGF"/>
    <property type="match status" value="5"/>
</dbReference>
<dbReference type="PROSITE" id="PS00010">
    <property type="entry name" value="ASX_HYDROXYL"/>
    <property type="match status" value="1"/>
</dbReference>
<feature type="domain" description="Cadherin" evidence="33">
    <location>
        <begin position="426"/>
        <end position="524"/>
    </location>
</feature>
<evidence type="ECO:0000256" key="1">
    <source>
        <dbReference type="ARBA" id="ARBA00002066"/>
    </source>
</evidence>
<dbReference type="FunFam" id="2.60.40.60:FF:000038">
    <property type="entry name" value="Cadherin EGF LAG seven-pass G-type receptor 3"/>
    <property type="match status" value="1"/>
</dbReference>
<evidence type="ECO:0000259" key="29">
    <source>
        <dbReference type="PROSITE" id="PS50027"/>
    </source>
</evidence>
<dbReference type="SUPFAM" id="SSF49899">
    <property type="entry name" value="Concanavalin A-like lectins/glucanases"/>
    <property type="match status" value="2"/>
</dbReference>
<dbReference type="CDD" id="cd15992">
    <property type="entry name" value="7tmB2_CELSR2"/>
    <property type="match status" value="1"/>
</dbReference>
<dbReference type="CDD" id="cd00054">
    <property type="entry name" value="EGF_CA"/>
    <property type="match status" value="3"/>
</dbReference>
<dbReference type="SMART" id="SM00303">
    <property type="entry name" value="GPS"/>
    <property type="match status" value="1"/>
</dbReference>
<dbReference type="PROSITE" id="PS50025">
    <property type="entry name" value="LAM_G_DOMAIN"/>
    <property type="match status" value="2"/>
</dbReference>
<dbReference type="GO" id="GO:0004930">
    <property type="term" value="F:G protein-coupled receptor activity"/>
    <property type="evidence" value="ECO:0007669"/>
    <property type="project" value="UniProtKB-KW"/>
</dbReference>
<dbReference type="InterPro" id="IPR017981">
    <property type="entry name" value="GPCR_2-like_7TM"/>
</dbReference>
<dbReference type="Pfam" id="PF23592">
    <property type="entry name" value="Cadherin_CELSR2_9th"/>
    <property type="match status" value="1"/>
</dbReference>
<dbReference type="FunFam" id="2.60.40.60:FF:000116">
    <property type="entry name" value="Dachsous cadherin-related 2"/>
    <property type="match status" value="1"/>
</dbReference>
<evidence type="ECO:0000256" key="10">
    <source>
        <dbReference type="ARBA" id="ARBA00022889"/>
    </source>
</evidence>
<dbReference type="GO" id="GO:0007166">
    <property type="term" value="P:cell surface receptor signaling pathway"/>
    <property type="evidence" value="ECO:0007669"/>
    <property type="project" value="InterPro"/>
</dbReference>
<evidence type="ECO:0000256" key="8">
    <source>
        <dbReference type="ARBA" id="ARBA00022737"/>
    </source>
</evidence>
<evidence type="ECO:0000259" key="28">
    <source>
        <dbReference type="PROSITE" id="PS50026"/>
    </source>
</evidence>
<dbReference type="PROSITE" id="PS50027">
    <property type="entry name" value="EGF_LAM_2"/>
    <property type="match status" value="1"/>
</dbReference>
<dbReference type="PROSITE" id="PS50221">
    <property type="entry name" value="GAIN_B"/>
    <property type="match status" value="1"/>
</dbReference>
<feature type="transmembrane region" description="Helical" evidence="25">
    <location>
        <begin position="2361"/>
        <end position="2384"/>
    </location>
</feature>
<evidence type="ECO:0000256" key="2">
    <source>
        <dbReference type="ARBA" id="ARBA00004651"/>
    </source>
</evidence>
<evidence type="ECO:0000256" key="16">
    <source>
        <dbReference type="ARBA" id="ARBA00023180"/>
    </source>
</evidence>
<feature type="domain" description="Laminin EGF-like" evidence="29">
    <location>
        <begin position="1693"/>
        <end position="1740"/>
    </location>
</feature>
<evidence type="ECO:0000256" key="23">
    <source>
        <dbReference type="PROSITE-ProRule" id="PRU00460"/>
    </source>
</evidence>
<dbReference type="Pfam" id="PF01825">
    <property type="entry name" value="GPS"/>
    <property type="match status" value="1"/>
</dbReference>
<feature type="compositionally biased region" description="Acidic residues" evidence="24">
    <location>
        <begin position="2489"/>
        <end position="2499"/>
    </location>
</feature>
<dbReference type="GO" id="GO:0007156">
    <property type="term" value="P:homophilic cell adhesion via plasma membrane adhesion molecules"/>
    <property type="evidence" value="ECO:0007669"/>
    <property type="project" value="InterPro"/>
</dbReference>
<dbReference type="InterPro" id="IPR046338">
    <property type="entry name" value="GAIN_dom_sf"/>
</dbReference>
<evidence type="ECO:0000256" key="7">
    <source>
        <dbReference type="ARBA" id="ARBA00022692"/>
    </source>
</evidence>
<comment type="similarity">
    <text evidence="3">Belongs to the G-protein coupled receptor 2 family. LN-TM7 subfamily.</text>
</comment>
<feature type="compositionally biased region" description="Basic and acidic residues" evidence="24">
    <location>
        <begin position="2479"/>
        <end position="2488"/>
    </location>
</feature>
<feature type="chain" id="PRO_5008369923" description="Cadherin EGF LAG seven-pass G-type receptor 2" evidence="26">
    <location>
        <begin position="24"/>
        <end position="2701"/>
    </location>
</feature>
<dbReference type="FunFam" id="2.10.25.10:FF:000113">
    <property type="entry name" value="Cadherin, EGF LAG seven-pass G-type receptor 3"/>
    <property type="match status" value="1"/>
</dbReference>
<feature type="disulfide bond" evidence="22">
    <location>
        <begin position="1626"/>
        <end position="1635"/>
    </location>
</feature>
<feature type="transmembrane region" description="Helical" evidence="25">
    <location>
        <begin position="2149"/>
        <end position="2170"/>
    </location>
</feature>
<dbReference type="FunFam" id="2.60.40.60:FF:000010">
    <property type="entry name" value="Cadherin EGF LAG seven-pass G-type receptor 3"/>
    <property type="match status" value="1"/>
</dbReference>
<keyword evidence="26" id="KW-0732">Signal</keyword>
<dbReference type="CDD" id="cd11304">
    <property type="entry name" value="Cadherin_repeat"/>
    <property type="match status" value="7"/>
</dbReference>
<protein>
    <recommendedName>
        <fullName evidence="20">Cadherin EGF LAG seven-pass G-type receptor 2</fullName>
    </recommendedName>
</protein>
<dbReference type="Pfam" id="PF02210">
    <property type="entry name" value="Laminin_G_2"/>
    <property type="match status" value="2"/>
</dbReference>
<dbReference type="Gene3D" id="2.60.120.200">
    <property type="match status" value="2"/>
</dbReference>
<feature type="transmembrane region" description="Helical" evidence="25">
    <location>
        <begin position="2332"/>
        <end position="2355"/>
    </location>
</feature>
<dbReference type="InterPro" id="IPR002126">
    <property type="entry name" value="Cadherin-like_dom"/>
</dbReference>
<dbReference type="InterPro" id="IPR000203">
    <property type="entry name" value="GPS"/>
</dbReference>
<gene>
    <name evidence="34" type="primary">CELSR2</name>
</gene>
<dbReference type="Pfam" id="PF02793">
    <property type="entry name" value="HRM"/>
    <property type="match status" value="1"/>
</dbReference>
<dbReference type="PROSITE" id="PS01186">
    <property type="entry name" value="EGF_2"/>
    <property type="match status" value="2"/>
</dbReference>
<dbReference type="FunFam" id="2.60.40.60:FF:000015">
    <property type="entry name" value="FAT atypical cadherin 1"/>
    <property type="match status" value="1"/>
</dbReference>
<evidence type="ECO:0000256" key="11">
    <source>
        <dbReference type="ARBA" id="ARBA00022989"/>
    </source>
</evidence>
<keyword evidence="11 25" id="KW-1133">Transmembrane helix</keyword>
<dbReference type="SMART" id="SM00282">
    <property type="entry name" value="LamG"/>
    <property type="match status" value="2"/>
</dbReference>
<evidence type="ECO:0000256" key="3">
    <source>
        <dbReference type="ARBA" id="ARBA00010933"/>
    </source>
</evidence>
<dbReference type="Pfam" id="PF00002">
    <property type="entry name" value="7tm_2"/>
    <property type="match status" value="1"/>
</dbReference>
<dbReference type="SMART" id="SM00112">
    <property type="entry name" value="CA"/>
    <property type="match status" value="6"/>
</dbReference>
<dbReference type="FunFam" id="2.60.120.200:FF:000020">
    <property type="entry name" value="Cadherin EGF LAG seven-pass G-type receptor 2"/>
    <property type="match status" value="1"/>
</dbReference>
<dbReference type="InterPro" id="IPR001879">
    <property type="entry name" value="GPCR_2_extracellular_dom"/>
</dbReference>
<evidence type="ECO:0000256" key="13">
    <source>
        <dbReference type="ARBA" id="ARBA00023136"/>
    </source>
</evidence>
<dbReference type="PROSITE" id="PS00022">
    <property type="entry name" value="EGF_1"/>
    <property type="match status" value="4"/>
</dbReference>
<evidence type="ECO:0000256" key="26">
    <source>
        <dbReference type="SAM" id="SignalP"/>
    </source>
</evidence>
<feature type="domain" description="GAIN-B" evidence="30">
    <location>
        <begin position="1963"/>
        <end position="2140"/>
    </location>
</feature>
<evidence type="ECO:0000256" key="25">
    <source>
        <dbReference type="SAM" id="Phobius"/>
    </source>
</evidence>
<dbReference type="InterPro" id="IPR057244">
    <property type="entry name" value="GAIN_B"/>
</dbReference>
<dbReference type="PROSITE" id="PS00232">
    <property type="entry name" value="CADHERIN_1"/>
    <property type="match status" value="3"/>
</dbReference>
<dbReference type="PANTHER" id="PTHR24026:SF32">
    <property type="entry name" value="CADHERIN EGF LAG SEVEN-PASS G-TYPE RECEPTOR 2"/>
    <property type="match status" value="1"/>
</dbReference>
<keyword evidence="18" id="KW-0379">Hydroxylation</keyword>
<dbReference type="SUPFAM" id="SSF57196">
    <property type="entry name" value="EGF/Laminin"/>
    <property type="match status" value="3"/>
</dbReference>
<keyword evidence="7 25" id="KW-0812">Transmembrane</keyword>
<dbReference type="GO" id="GO:0009653">
    <property type="term" value="P:anatomical structure morphogenesis"/>
    <property type="evidence" value="ECO:0007669"/>
    <property type="project" value="UniProtKB-ARBA"/>
</dbReference>
<keyword evidence="6 22" id="KW-0245">EGF-like domain</keyword>
<keyword evidence="12" id="KW-0297">G-protein coupled receptor</keyword>
<dbReference type="PROSITE" id="PS50261">
    <property type="entry name" value="G_PROTEIN_RECEP_F2_4"/>
    <property type="match status" value="1"/>
</dbReference>
<dbReference type="CDD" id="cd00055">
    <property type="entry name" value="EGF_Lam"/>
    <property type="match status" value="1"/>
</dbReference>
<dbReference type="Gene3D" id="1.20.1070.10">
    <property type="entry name" value="Rhodopsin 7-helix transmembrane proteins"/>
    <property type="match status" value="1"/>
</dbReference>
<feature type="transmembrane region" description="Helical" evidence="25">
    <location>
        <begin position="2291"/>
        <end position="2311"/>
    </location>
</feature>
<dbReference type="FunFam" id="2.10.25.10:FF:000006">
    <property type="entry name" value="Versican core protein-like isoform 1"/>
    <property type="match status" value="1"/>
</dbReference>
<evidence type="ECO:0000259" key="32">
    <source>
        <dbReference type="PROSITE" id="PS50261"/>
    </source>
</evidence>
<dbReference type="CDD" id="cd00110">
    <property type="entry name" value="LamG"/>
    <property type="match status" value="2"/>
</dbReference>
<evidence type="ECO:0000256" key="9">
    <source>
        <dbReference type="ARBA" id="ARBA00022837"/>
    </source>
</evidence>
<dbReference type="InterPro" id="IPR000152">
    <property type="entry name" value="EGF-type_Asp/Asn_hydroxyl_site"/>
</dbReference>
<dbReference type="Pfam" id="PF00008">
    <property type="entry name" value="EGF"/>
    <property type="match status" value="1"/>
</dbReference>
<feature type="domain" description="EGF-like" evidence="28">
    <location>
        <begin position="1598"/>
        <end position="1636"/>
    </location>
</feature>
<evidence type="ECO:0000256" key="21">
    <source>
        <dbReference type="PROSITE-ProRule" id="PRU00043"/>
    </source>
</evidence>
<dbReference type="InterPro" id="IPR056286">
    <property type="entry name" value="Cadherin_CELSR1-3_9th"/>
</dbReference>
<feature type="region of interest" description="Disordered" evidence="24">
    <location>
        <begin position="2633"/>
        <end position="2701"/>
    </location>
</feature>
<dbReference type="FunFam" id="2.60.40.60:FF:000044">
    <property type="entry name" value="Cadherin, EGF LAG seven-pass G-type receptor 3"/>
    <property type="match status" value="1"/>
</dbReference>
<dbReference type="InterPro" id="IPR015919">
    <property type="entry name" value="Cadherin-like_sf"/>
</dbReference>
<evidence type="ECO:0000256" key="6">
    <source>
        <dbReference type="ARBA" id="ARBA00022536"/>
    </source>
</evidence>
<feature type="transmembrane region" description="Helical" evidence="25">
    <location>
        <begin position="2251"/>
        <end position="2271"/>
    </location>
</feature>
<dbReference type="PROSITE" id="PS50227">
    <property type="entry name" value="G_PROTEIN_RECEP_F2_3"/>
    <property type="match status" value="1"/>
</dbReference>
<dbReference type="GO" id="GO:0005886">
    <property type="term" value="C:plasma membrane"/>
    <property type="evidence" value="ECO:0007669"/>
    <property type="project" value="UniProtKB-SubCell"/>
</dbReference>
<keyword evidence="9 21" id="KW-0106">Calcium</keyword>
<evidence type="ECO:0000256" key="24">
    <source>
        <dbReference type="SAM" id="MobiDB-lite"/>
    </source>
</evidence>
<dbReference type="SMART" id="SM00179">
    <property type="entry name" value="EGF_CA"/>
    <property type="match status" value="4"/>
</dbReference>
<evidence type="ECO:0000313" key="34">
    <source>
        <dbReference type="EMBL" id="SBQ57783.1"/>
    </source>
</evidence>
<dbReference type="Gene3D" id="2.60.40.60">
    <property type="entry name" value="Cadherins"/>
    <property type="match status" value="9"/>
</dbReference>
<comment type="subcellular location">
    <subcellularLocation>
        <location evidence="2">Cell membrane</location>
        <topology evidence="2">Multi-pass membrane protein</topology>
    </subcellularLocation>
</comment>
<feature type="region of interest" description="Disordered" evidence="24">
    <location>
        <begin position="2479"/>
        <end position="2541"/>
    </location>
</feature>
<evidence type="ECO:0000259" key="30">
    <source>
        <dbReference type="PROSITE" id="PS50221"/>
    </source>
</evidence>
<evidence type="ECO:0000256" key="12">
    <source>
        <dbReference type="ARBA" id="ARBA00023040"/>
    </source>
</evidence>
<feature type="transmembrane region" description="Helical" evidence="25">
    <location>
        <begin position="2206"/>
        <end position="2230"/>
    </location>
</feature>
<keyword evidence="17" id="KW-0807">Transducer</keyword>
<dbReference type="FunFam" id="2.60.40.60:FF:000023">
    <property type="entry name" value="Cadherin EGF LAG seven-pass G-type receptor 3"/>
    <property type="match status" value="2"/>
</dbReference>
<dbReference type="InterPro" id="IPR001881">
    <property type="entry name" value="EGF-like_Ca-bd_dom"/>
</dbReference>
<dbReference type="InterPro" id="IPR002049">
    <property type="entry name" value="LE_dom"/>
</dbReference>
<dbReference type="InterPro" id="IPR001791">
    <property type="entry name" value="Laminin_G"/>
</dbReference>
<reference evidence="34" key="1">
    <citation type="submission" date="2016-05" db="EMBL/GenBank/DDBJ databases">
        <authorList>
            <person name="Lavstsen T."/>
            <person name="Jespersen J.S."/>
        </authorList>
    </citation>
    <scope>NUCLEOTIDE SEQUENCE</scope>
    <source>
        <tissue evidence="34">Brain</tissue>
    </source>
</reference>
<feature type="disulfide bond" evidence="23">
    <location>
        <begin position="1695"/>
        <end position="1712"/>
    </location>
</feature>
<dbReference type="Gene3D" id="4.10.1240.10">
    <property type="entry name" value="GPCR, family 2, extracellular hormone receptor domain"/>
    <property type="match status" value="1"/>
</dbReference>
<keyword evidence="19 23" id="KW-0424">Laminin EGF-like domain</keyword>
<feature type="domain" description="EGF-like" evidence="28">
    <location>
        <begin position="1177"/>
        <end position="1215"/>
    </location>
</feature>
<feature type="domain" description="Laminin G" evidence="27">
    <location>
        <begin position="1440"/>
        <end position="1624"/>
    </location>
</feature>
<proteinExistence type="inferred from homology"/>
<feature type="transmembrane region" description="Helical" evidence="25">
    <location>
        <begin position="2182"/>
        <end position="2200"/>
    </location>
</feature>
<dbReference type="Pfam" id="PF00053">
    <property type="entry name" value="EGF_laminin"/>
    <property type="match status" value="1"/>
</dbReference>
<dbReference type="SUPFAM" id="SSF49313">
    <property type="entry name" value="Cadherin-like"/>
    <property type="match status" value="9"/>
</dbReference>
<feature type="disulfide bond" evidence="22">
    <location>
        <begin position="1449"/>
        <end position="1458"/>
    </location>
</feature>
<keyword evidence="4" id="KW-0217">Developmental protein</keyword>
<feature type="disulfide bond" evidence="23">
    <location>
        <begin position="1693"/>
        <end position="1705"/>
    </location>
</feature>
<dbReference type="GO" id="GO:0005509">
    <property type="term" value="F:calcium ion binding"/>
    <property type="evidence" value="ECO:0007669"/>
    <property type="project" value="UniProtKB-UniRule"/>
</dbReference>
<feature type="domain" description="Laminin G" evidence="27">
    <location>
        <begin position="1216"/>
        <end position="1420"/>
    </location>
</feature>
<dbReference type="Gene3D" id="1.25.40.610">
    <property type="match status" value="1"/>
</dbReference>
<dbReference type="InterPro" id="IPR036445">
    <property type="entry name" value="GPCR_2_extracell_dom_sf"/>
</dbReference>
<keyword evidence="8" id="KW-0677">Repeat</keyword>
<feature type="domain" description="EGF-like" evidence="28">
    <location>
        <begin position="1137"/>
        <end position="1173"/>
    </location>
</feature>